<dbReference type="Proteomes" id="UP000317318">
    <property type="component" value="Chromosome"/>
</dbReference>
<proteinExistence type="predicted"/>
<sequence length="153" mass="16616" precursor="true">MSKNFGLLLGCVLAVVATTGSANAQDFRSALKIDSRGTGFQQWASGYEEMEHKVEMSDRSADALFTGRSPGRHAMSDSTAFRLPDGSMFISRFDMEIGHERSYCGAGYVAGADEAMVEGGFIPTGGFMKLQGRTYCPAMPRNVVTHSRLDDVR</sequence>
<reference evidence="2 3" key="1">
    <citation type="submission" date="2019-02" db="EMBL/GenBank/DDBJ databases">
        <title>Deep-cultivation of Planctomycetes and their phenomic and genomic characterization uncovers novel biology.</title>
        <authorList>
            <person name="Wiegand S."/>
            <person name="Jogler M."/>
            <person name="Boedeker C."/>
            <person name="Pinto D."/>
            <person name="Vollmers J."/>
            <person name="Rivas-Marin E."/>
            <person name="Kohn T."/>
            <person name="Peeters S.H."/>
            <person name="Heuer A."/>
            <person name="Rast P."/>
            <person name="Oberbeckmann S."/>
            <person name="Bunk B."/>
            <person name="Jeske O."/>
            <person name="Meyerdierks A."/>
            <person name="Storesund J.E."/>
            <person name="Kallscheuer N."/>
            <person name="Luecker S."/>
            <person name="Lage O.M."/>
            <person name="Pohl T."/>
            <person name="Merkel B.J."/>
            <person name="Hornburger P."/>
            <person name="Mueller R.-W."/>
            <person name="Bruemmer F."/>
            <person name="Labrenz M."/>
            <person name="Spormann A.M."/>
            <person name="Op den Camp H."/>
            <person name="Overmann J."/>
            <person name="Amann R."/>
            <person name="Jetten M.S.M."/>
            <person name="Mascher T."/>
            <person name="Medema M.H."/>
            <person name="Devos D.P."/>
            <person name="Kaster A.-K."/>
            <person name="Ovreas L."/>
            <person name="Rohde M."/>
            <person name="Galperin M.Y."/>
            <person name="Jogler C."/>
        </authorList>
    </citation>
    <scope>NUCLEOTIDE SEQUENCE [LARGE SCALE GENOMIC DNA]</scope>
    <source>
        <strain evidence="2 3">Pan189</strain>
    </source>
</reference>
<keyword evidence="3" id="KW-1185">Reference proteome</keyword>
<dbReference type="RefSeq" id="WP_145362253.1">
    <property type="nucleotide sequence ID" value="NZ_CP036268.1"/>
</dbReference>
<feature type="signal peptide" evidence="1">
    <location>
        <begin position="1"/>
        <end position="24"/>
    </location>
</feature>
<dbReference type="AlphaFoldDB" id="A0A517QWQ4"/>
<protein>
    <submittedName>
        <fullName evidence="2">Uncharacterized protein</fullName>
    </submittedName>
</protein>
<evidence type="ECO:0000256" key="1">
    <source>
        <dbReference type="SAM" id="SignalP"/>
    </source>
</evidence>
<dbReference type="KEGG" id="svp:Pan189_03680"/>
<evidence type="ECO:0000313" key="3">
    <source>
        <dbReference type="Proteomes" id="UP000317318"/>
    </source>
</evidence>
<evidence type="ECO:0000313" key="2">
    <source>
        <dbReference type="EMBL" id="QDT36013.1"/>
    </source>
</evidence>
<feature type="chain" id="PRO_5022018954" evidence="1">
    <location>
        <begin position="25"/>
        <end position="153"/>
    </location>
</feature>
<name>A0A517QWQ4_9PLAN</name>
<organism evidence="2 3">
    <name type="scientific">Stratiformator vulcanicus</name>
    <dbReference type="NCBI Taxonomy" id="2527980"/>
    <lineage>
        <taxon>Bacteria</taxon>
        <taxon>Pseudomonadati</taxon>
        <taxon>Planctomycetota</taxon>
        <taxon>Planctomycetia</taxon>
        <taxon>Planctomycetales</taxon>
        <taxon>Planctomycetaceae</taxon>
        <taxon>Stratiformator</taxon>
    </lineage>
</organism>
<gene>
    <name evidence="2" type="ORF">Pan189_03680</name>
</gene>
<accession>A0A517QWQ4</accession>
<keyword evidence="1" id="KW-0732">Signal</keyword>
<dbReference type="EMBL" id="CP036268">
    <property type="protein sequence ID" value="QDT36013.1"/>
    <property type="molecule type" value="Genomic_DNA"/>
</dbReference>